<reference evidence="3 4" key="1">
    <citation type="submission" date="2023-02" db="EMBL/GenBank/DDBJ databases">
        <title>Complete genome sequence of a novel bacterium Oceanimonas sp. NTOU-MSR1 isolated from marine coast sediment.</title>
        <authorList>
            <person name="Yang H.-T."/>
            <person name="Chen Y.-L."/>
            <person name="Ho Y.-N."/>
        </authorList>
    </citation>
    <scope>NUCLEOTIDE SEQUENCE [LARGE SCALE GENOMIC DNA]</scope>
    <source>
        <strain evidence="3 4">NTOU-MSR1</strain>
    </source>
</reference>
<proteinExistence type="predicted"/>
<accession>A0AA50QCR6</accession>
<dbReference type="CDD" id="cd00761">
    <property type="entry name" value="Glyco_tranf_GTA_type"/>
    <property type="match status" value="1"/>
</dbReference>
<protein>
    <submittedName>
        <fullName evidence="3">Glycosyltransferase family 2 protein</fullName>
    </submittedName>
</protein>
<name>A0AA50QCR6_9GAMM</name>
<dbReference type="PANTHER" id="PTHR22916:SF3">
    <property type="entry name" value="UDP-GLCNAC:BETAGAL BETA-1,3-N-ACETYLGLUCOSAMINYLTRANSFERASE-LIKE PROTEIN 1"/>
    <property type="match status" value="1"/>
</dbReference>
<keyword evidence="4" id="KW-1185">Reference proteome</keyword>
<feature type="domain" description="Glycosyltransferase 2-like" evidence="2">
    <location>
        <begin position="5"/>
        <end position="109"/>
    </location>
</feature>
<evidence type="ECO:0000259" key="2">
    <source>
        <dbReference type="Pfam" id="PF00535"/>
    </source>
</evidence>
<dbReference type="GO" id="GO:0016758">
    <property type="term" value="F:hexosyltransferase activity"/>
    <property type="evidence" value="ECO:0007669"/>
    <property type="project" value="UniProtKB-ARBA"/>
</dbReference>
<sequence>MSDLSIVITSFNRPLLLTRAVQSVLDNAGQIEIEVIVVDDASSEPLPSFRDEKVKVLRMEKNGGPGPARMRGIRAAKAPWVMILDDDDVVKPGAFSILSRALRGQDYSSCSVIQFARSNGSLEGCFRVVKLSDYLNGKIKGDFTPVFNRSNFLGTGLSYPDNRAGGEHILWWELAKEYNGIPSFSDVLVLTLEDAESRLTNVSSQIRKAEDHYQLAQATLNRFGEILKKDFPQEYRRVCLGRITYGLLSGRRKEAREHLSEMPNCGAIRAVLWVITWAPLFLVKALFRLYRQR</sequence>
<dbReference type="InterPro" id="IPR001173">
    <property type="entry name" value="Glyco_trans_2-like"/>
</dbReference>
<dbReference type="KEGG" id="ope:PU634_03900"/>
<dbReference type="AlphaFoldDB" id="A0AA50QCR6"/>
<organism evidence="3 4">
    <name type="scientific">Oceanimonas pelagia</name>
    <dbReference type="NCBI Taxonomy" id="3028314"/>
    <lineage>
        <taxon>Bacteria</taxon>
        <taxon>Pseudomonadati</taxon>
        <taxon>Pseudomonadota</taxon>
        <taxon>Gammaproteobacteria</taxon>
        <taxon>Aeromonadales</taxon>
        <taxon>Aeromonadaceae</taxon>
        <taxon>Oceanimonas</taxon>
    </lineage>
</organism>
<dbReference type="SUPFAM" id="SSF53448">
    <property type="entry name" value="Nucleotide-diphospho-sugar transferases"/>
    <property type="match status" value="1"/>
</dbReference>
<keyword evidence="1" id="KW-1133">Transmembrane helix</keyword>
<feature type="transmembrane region" description="Helical" evidence="1">
    <location>
        <begin position="270"/>
        <end position="290"/>
    </location>
</feature>
<dbReference type="RefSeq" id="WP_306762751.1">
    <property type="nucleotide sequence ID" value="NZ_CP118224.1"/>
</dbReference>
<dbReference type="PANTHER" id="PTHR22916">
    <property type="entry name" value="GLYCOSYLTRANSFERASE"/>
    <property type="match status" value="1"/>
</dbReference>
<dbReference type="InterPro" id="IPR029044">
    <property type="entry name" value="Nucleotide-diphossugar_trans"/>
</dbReference>
<gene>
    <name evidence="3" type="ORF">PU634_03900</name>
</gene>
<dbReference type="EMBL" id="CP118224">
    <property type="protein sequence ID" value="WMC11512.1"/>
    <property type="molecule type" value="Genomic_DNA"/>
</dbReference>
<dbReference type="Pfam" id="PF00535">
    <property type="entry name" value="Glycos_transf_2"/>
    <property type="match status" value="1"/>
</dbReference>
<evidence type="ECO:0000313" key="4">
    <source>
        <dbReference type="Proteomes" id="UP001223802"/>
    </source>
</evidence>
<dbReference type="Gene3D" id="3.90.550.10">
    <property type="entry name" value="Spore Coat Polysaccharide Biosynthesis Protein SpsA, Chain A"/>
    <property type="match status" value="1"/>
</dbReference>
<evidence type="ECO:0000256" key="1">
    <source>
        <dbReference type="SAM" id="Phobius"/>
    </source>
</evidence>
<keyword evidence="1" id="KW-0812">Transmembrane</keyword>
<keyword evidence="1" id="KW-0472">Membrane</keyword>
<evidence type="ECO:0000313" key="3">
    <source>
        <dbReference type="EMBL" id="WMC11512.1"/>
    </source>
</evidence>
<dbReference type="Proteomes" id="UP001223802">
    <property type="component" value="Chromosome"/>
</dbReference>